<sequence length="349" mass="38238">MVPAAGTLLWALLLSLGPRAAGAQGLTSTETQRVSFRFGVPMSRHYRTTLRTGGPRRMKVTMEDEDDVGATVERLAGPAAAELLASTVATGVSKSIVSSAEEDESLEEGVVINARKNNITAASFSRGYNTARVPSSKFKANTQEGEIRMSSDVPANTWQPTGGEIQHPDSTMSQWSMAGSTPNRWQQLSHSAMPPPEDLRLVLMPWGPWHCHCQSGTMSRTRSGKLQGLSGRLRVGALNQLRTEHRPCTYEKCPCNRLREECPLDSSLCSDTSCTTQTTTSTTTTTTTTTPPPRLSSRIRPTPFLFFGPSPSPSPALAFWRRVRIGLEDIWNSLSAVFTEMEPLEKNRR</sequence>
<dbReference type="Proteomes" id="UP000248482">
    <property type="component" value="Unplaced"/>
</dbReference>
<dbReference type="PANTHER" id="PTHR16240">
    <property type="entry name" value="PROTEIN MENT"/>
    <property type="match status" value="1"/>
</dbReference>
<keyword evidence="2" id="KW-0732">Signal</keyword>
<evidence type="ECO:0000256" key="1">
    <source>
        <dbReference type="SAM" id="MobiDB-lite"/>
    </source>
</evidence>
<protein>
    <submittedName>
        <fullName evidence="4">Protein MENT</fullName>
    </submittedName>
</protein>
<dbReference type="AlphaFoldDB" id="A0A2Y9L7J5"/>
<evidence type="ECO:0000313" key="4">
    <source>
        <dbReference type="RefSeq" id="XP_022381986.1"/>
    </source>
</evidence>
<dbReference type="GeneID" id="111162076"/>
<accession>A0A2Y9L7J5</accession>
<dbReference type="KEGG" id="elk:111162076"/>
<dbReference type="Pfam" id="PF15322">
    <property type="entry name" value="PMSI1"/>
    <property type="match status" value="1"/>
</dbReference>
<reference evidence="4" key="1">
    <citation type="submission" date="2025-08" db="UniProtKB">
        <authorList>
            <consortium name="RefSeq"/>
        </authorList>
    </citation>
    <scope>IDENTIFICATION</scope>
    <source>
        <tissue evidence="4">Blood</tissue>
    </source>
</reference>
<dbReference type="GO" id="GO:0042127">
    <property type="term" value="P:regulation of cell population proliferation"/>
    <property type="evidence" value="ECO:0007669"/>
    <property type="project" value="TreeGrafter"/>
</dbReference>
<dbReference type="STRING" id="391180.A0A2Y9L7J5"/>
<organism evidence="3 4">
    <name type="scientific">Enhydra lutris kenyoni</name>
    <name type="common">northern sea otter</name>
    <dbReference type="NCBI Taxonomy" id="391180"/>
    <lineage>
        <taxon>Eukaryota</taxon>
        <taxon>Metazoa</taxon>
        <taxon>Chordata</taxon>
        <taxon>Craniata</taxon>
        <taxon>Vertebrata</taxon>
        <taxon>Euteleostomi</taxon>
        <taxon>Mammalia</taxon>
        <taxon>Eutheria</taxon>
        <taxon>Laurasiatheria</taxon>
        <taxon>Carnivora</taxon>
        <taxon>Caniformia</taxon>
        <taxon>Musteloidea</taxon>
        <taxon>Mustelidae</taxon>
        <taxon>Lutrinae</taxon>
        <taxon>Enhydra</taxon>
    </lineage>
</organism>
<dbReference type="OrthoDB" id="9537043at2759"/>
<dbReference type="InterPro" id="IPR029292">
    <property type="entry name" value="MENT"/>
</dbReference>
<feature type="chain" id="PRO_5016047083" evidence="2">
    <location>
        <begin position="24"/>
        <end position="349"/>
    </location>
</feature>
<dbReference type="RefSeq" id="XP_022381986.1">
    <property type="nucleotide sequence ID" value="XM_022526278.1"/>
</dbReference>
<gene>
    <name evidence="4" type="primary">LOC111162076</name>
</gene>
<dbReference type="PANTHER" id="PTHR16240:SF2">
    <property type="entry name" value="PROTEIN MENT"/>
    <property type="match status" value="1"/>
</dbReference>
<name>A0A2Y9L7J5_ENHLU</name>
<feature type="region of interest" description="Disordered" evidence="1">
    <location>
        <begin position="173"/>
        <end position="192"/>
    </location>
</feature>
<proteinExistence type="predicted"/>
<evidence type="ECO:0000256" key="2">
    <source>
        <dbReference type="SAM" id="SignalP"/>
    </source>
</evidence>
<evidence type="ECO:0000313" key="3">
    <source>
        <dbReference type="Proteomes" id="UP000248482"/>
    </source>
</evidence>
<feature type="signal peptide" evidence="2">
    <location>
        <begin position="1"/>
        <end position="23"/>
    </location>
</feature>
<keyword evidence="3" id="KW-1185">Reference proteome</keyword>
<feature type="compositionally biased region" description="Polar residues" evidence="1">
    <location>
        <begin position="173"/>
        <end position="190"/>
    </location>
</feature>
<feature type="region of interest" description="Disordered" evidence="1">
    <location>
        <begin position="271"/>
        <end position="298"/>
    </location>
</feature>